<reference evidence="1 2" key="1">
    <citation type="submission" date="2017-05" db="EMBL/GenBank/DDBJ databases">
        <authorList>
            <person name="Varghese N."/>
            <person name="Submissions S."/>
        </authorList>
    </citation>
    <scope>NUCLEOTIDE SEQUENCE [LARGE SCALE GENOMIC DNA]</scope>
    <source>
        <strain evidence="1 2">DSM 28214</strain>
    </source>
</reference>
<dbReference type="Proteomes" id="UP001157960">
    <property type="component" value="Unassembled WGS sequence"/>
</dbReference>
<sequence length="41" mass="4721">MCIKKVTSTEKQPTSENLTQLPGQLFLKKVSHPTEFLLFKE</sequence>
<gene>
    <name evidence="1" type="ORF">SAMN06264346_102543</name>
</gene>
<keyword evidence="2" id="KW-1185">Reference proteome</keyword>
<protein>
    <submittedName>
        <fullName evidence="1">Uncharacterized protein</fullName>
    </submittedName>
</protein>
<evidence type="ECO:0000313" key="2">
    <source>
        <dbReference type="Proteomes" id="UP001157960"/>
    </source>
</evidence>
<dbReference type="EMBL" id="FXTZ01000002">
    <property type="protein sequence ID" value="SMP13185.1"/>
    <property type="molecule type" value="Genomic_DNA"/>
</dbReference>
<accession>A0ABY1NPT0</accession>
<evidence type="ECO:0000313" key="1">
    <source>
        <dbReference type="EMBL" id="SMP13185.1"/>
    </source>
</evidence>
<organism evidence="1 2">
    <name type="scientific">Chryseobacterium profundimaris</name>
    <dbReference type="NCBI Taxonomy" id="1387275"/>
    <lineage>
        <taxon>Bacteria</taxon>
        <taxon>Pseudomonadati</taxon>
        <taxon>Bacteroidota</taxon>
        <taxon>Flavobacteriia</taxon>
        <taxon>Flavobacteriales</taxon>
        <taxon>Weeksellaceae</taxon>
        <taxon>Chryseobacterium group</taxon>
        <taxon>Chryseobacterium</taxon>
    </lineage>
</organism>
<comment type="caution">
    <text evidence="1">The sequence shown here is derived from an EMBL/GenBank/DDBJ whole genome shotgun (WGS) entry which is preliminary data.</text>
</comment>
<name>A0ABY1NPT0_9FLAO</name>
<proteinExistence type="predicted"/>